<sequence>LTLDGKIAIAGDKLFASTGKTSVFEETEATCQAAHGSIASPRNLNENKAIQRIVGHYNTYAYLGIIESDDPGKFHFRNGDSLNFTNWYKNEPSGSEKCVEMYHDGTWNDKACDTYRLTVCEF</sequence>
<dbReference type="GO" id="GO:0008083">
    <property type="term" value="F:growth factor activity"/>
    <property type="evidence" value="ECO:0007669"/>
    <property type="project" value="TreeGrafter"/>
</dbReference>
<protein>
    <submittedName>
        <fullName evidence="8">Pulmonary surfactant-associated protein A-like</fullName>
    </submittedName>
</protein>
<dbReference type="InterPro" id="IPR018378">
    <property type="entry name" value="C-type_lectin_CS"/>
</dbReference>
<evidence type="ECO:0000259" key="6">
    <source>
        <dbReference type="PROSITE" id="PS50041"/>
    </source>
</evidence>
<dbReference type="GeneID" id="107326776"/>
<dbReference type="Pfam" id="PF00059">
    <property type="entry name" value="Lectin_C"/>
    <property type="match status" value="1"/>
</dbReference>
<dbReference type="RefSeq" id="XP_015746879.1">
    <property type="nucleotide sequence ID" value="XM_015891393.2"/>
</dbReference>
<dbReference type="InterPro" id="IPR016186">
    <property type="entry name" value="C-type_lectin-like/link_sf"/>
</dbReference>
<keyword evidence="2" id="KW-0964">Secreted</keyword>
<dbReference type="SUPFAM" id="SSF56436">
    <property type="entry name" value="C-type lectin-like"/>
    <property type="match status" value="1"/>
</dbReference>
<evidence type="ECO:0000256" key="5">
    <source>
        <dbReference type="ARBA" id="ARBA00023157"/>
    </source>
</evidence>
<dbReference type="Proteomes" id="UP000695026">
    <property type="component" value="Unplaced"/>
</dbReference>
<organism evidence="7 8">
    <name type="scientific">Python bivittatus</name>
    <name type="common">Burmese python</name>
    <name type="synonym">Python molurus bivittatus</name>
    <dbReference type="NCBI Taxonomy" id="176946"/>
    <lineage>
        <taxon>Eukaryota</taxon>
        <taxon>Metazoa</taxon>
        <taxon>Chordata</taxon>
        <taxon>Craniata</taxon>
        <taxon>Vertebrata</taxon>
        <taxon>Euteleostomi</taxon>
        <taxon>Lepidosauria</taxon>
        <taxon>Squamata</taxon>
        <taxon>Bifurcata</taxon>
        <taxon>Unidentata</taxon>
        <taxon>Episquamata</taxon>
        <taxon>Toxicofera</taxon>
        <taxon>Serpentes</taxon>
        <taxon>Henophidia</taxon>
        <taxon>Pythonidae</taxon>
        <taxon>Python</taxon>
    </lineage>
</organism>
<dbReference type="OrthoDB" id="7357196at2759"/>
<proteinExistence type="predicted"/>
<dbReference type="InterPro" id="IPR016187">
    <property type="entry name" value="CTDL_fold"/>
</dbReference>
<accession>A0A9F3QV06</accession>
<dbReference type="GO" id="GO:0005615">
    <property type="term" value="C:extracellular space"/>
    <property type="evidence" value="ECO:0007669"/>
    <property type="project" value="TreeGrafter"/>
</dbReference>
<evidence type="ECO:0000313" key="7">
    <source>
        <dbReference type="Proteomes" id="UP000695026"/>
    </source>
</evidence>
<dbReference type="PANTHER" id="PTHR22799:SF1">
    <property type="entry name" value="C-TYPE LECTIN DOMAIN FAMILY 11 MEMBER A"/>
    <property type="match status" value="1"/>
</dbReference>
<keyword evidence="3" id="KW-0732">Signal</keyword>
<dbReference type="KEGG" id="pbi:107326776"/>
<dbReference type="SMART" id="SM00034">
    <property type="entry name" value="CLECT"/>
    <property type="match status" value="1"/>
</dbReference>
<evidence type="ECO:0000256" key="2">
    <source>
        <dbReference type="ARBA" id="ARBA00022525"/>
    </source>
</evidence>
<keyword evidence="4" id="KW-0430">Lectin</keyword>
<dbReference type="GO" id="GO:0001503">
    <property type="term" value="P:ossification"/>
    <property type="evidence" value="ECO:0007669"/>
    <property type="project" value="TreeGrafter"/>
</dbReference>
<name>A0A9F3QV06_PYTBI</name>
<feature type="domain" description="C-type lectin" evidence="6">
    <location>
        <begin position="24"/>
        <end position="121"/>
    </location>
</feature>
<dbReference type="PANTHER" id="PTHR22799">
    <property type="entry name" value="TETRANECTIN-RELATED"/>
    <property type="match status" value="1"/>
</dbReference>
<feature type="non-terminal residue" evidence="8">
    <location>
        <position position="1"/>
    </location>
</feature>
<evidence type="ECO:0000256" key="1">
    <source>
        <dbReference type="ARBA" id="ARBA00004613"/>
    </source>
</evidence>
<dbReference type="PROSITE" id="PS50041">
    <property type="entry name" value="C_TYPE_LECTIN_2"/>
    <property type="match status" value="1"/>
</dbReference>
<dbReference type="OMA" id="HLIVCQF"/>
<evidence type="ECO:0000256" key="3">
    <source>
        <dbReference type="ARBA" id="ARBA00022729"/>
    </source>
</evidence>
<dbReference type="Gene3D" id="3.10.100.10">
    <property type="entry name" value="Mannose-Binding Protein A, subunit A"/>
    <property type="match status" value="1"/>
</dbReference>
<dbReference type="PROSITE" id="PS00615">
    <property type="entry name" value="C_TYPE_LECTIN_1"/>
    <property type="match status" value="1"/>
</dbReference>
<dbReference type="GO" id="GO:0030246">
    <property type="term" value="F:carbohydrate binding"/>
    <property type="evidence" value="ECO:0007669"/>
    <property type="project" value="UniProtKB-KW"/>
</dbReference>
<dbReference type="AlphaFoldDB" id="A0A9F3QV06"/>
<dbReference type="InterPro" id="IPR051663">
    <property type="entry name" value="CLec_Tetranectin-domain"/>
</dbReference>
<evidence type="ECO:0000256" key="4">
    <source>
        <dbReference type="ARBA" id="ARBA00022734"/>
    </source>
</evidence>
<comment type="subcellular location">
    <subcellularLocation>
        <location evidence="1">Secreted</location>
    </subcellularLocation>
</comment>
<keyword evidence="7" id="KW-1185">Reference proteome</keyword>
<reference evidence="8" key="1">
    <citation type="submission" date="2025-08" db="UniProtKB">
        <authorList>
            <consortium name="RefSeq"/>
        </authorList>
    </citation>
    <scope>IDENTIFICATION</scope>
    <source>
        <tissue evidence="8">Liver</tissue>
    </source>
</reference>
<dbReference type="InterPro" id="IPR001304">
    <property type="entry name" value="C-type_lectin-like"/>
</dbReference>
<gene>
    <name evidence="8" type="primary">LOC107326776</name>
</gene>
<keyword evidence="5" id="KW-1015">Disulfide bond</keyword>
<evidence type="ECO:0000313" key="8">
    <source>
        <dbReference type="RefSeq" id="XP_015746879.1"/>
    </source>
</evidence>